<protein>
    <submittedName>
        <fullName evidence="2">Uncharacterized protein</fullName>
    </submittedName>
</protein>
<evidence type="ECO:0000313" key="3">
    <source>
        <dbReference type="Proteomes" id="UP000011021"/>
    </source>
</evidence>
<comment type="caution">
    <text evidence="2">The sequence shown here is derived from an EMBL/GenBank/DDBJ whole genome shotgun (WGS) entry which is preliminary data.</text>
</comment>
<evidence type="ECO:0000256" key="1">
    <source>
        <dbReference type="SAM" id="MobiDB-lite"/>
    </source>
</evidence>
<evidence type="ECO:0000313" key="2">
    <source>
        <dbReference type="EMBL" id="EFV93947.1"/>
    </source>
</evidence>
<reference evidence="2 3" key="1">
    <citation type="submission" date="2010-12" db="EMBL/GenBank/DDBJ databases">
        <authorList>
            <person name="Muzny D."/>
            <person name="Qin X."/>
            <person name="Deng J."/>
            <person name="Jiang H."/>
            <person name="Liu Y."/>
            <person name="Qu J."/>
            <person name="Song X.-Z."/>
            <person name="Zhang L."/>
            <person name="Thornton R."/>
            <person name="Coyle M."/>
            <person name="Francisco L."/>
            <person name="Jackson L."/>
            <person name="Javaid M."/>
            <person name="Korchina V."/>
            <person name="Kovar C."/>
            <person name="Mata R."/>
            <person name="Mathew T."/>
            <person name="Ngo R."/>
            <person name="Nguyen L."/>
            <person name="Nguyen N."/>
            <person name="Okwuonu G."/>
            <person name="Ongeri F."/>
            <person name="Pham C."/>
            <person name="Simmons D."/>
            <person name="Wilczek-Boney K."/>
            <person name="Hale W."/>
            <person name="Jakkamsetti A."/>
            <person name="Pham P."/>
            <person name="Ruth R."/>
            <person name="San Lucas F."/>
            <person name="Warren J."/>
            <person name="Zhang J."/>
            <person name="Zhao Z."/>
            <person name="Zhou C."/>
            <person name="Zhu D."/>
            <person name="Lee S."/>
            <person name="Bess C."/>
            <person name="Blankenburg K."/>
            <person name="Forbes L."/>
            <person name="Fu Q."/>
            <person name="Gubbala S."/>
            <person name="Hirani K."/>
            <person name="Jayaseelan J.C."/>
            <person name="Lara F."/>
            <person name="Munidasa M."/>
            <person name="Palculict T."/>
            <person name="Patil S."/>
            <person name="Pu L.-L."/>
            <person name="Saada N."/>
            <person name="Tang L."/>
            <person name="Weissenberger G."/>
            <person name="Zhu Y."/>
            <person name="Hemphill L."/>
            <person name="Shang Y."/>
            <person name="Youmans B."/>
            <person name="Ayvaz T."/>
            <person name="Ross M."/>
            <person name="Santibanez J."/>
            <person name="Aqrawi P."/>
            <person name="Gross S."/>
            <person name="Joshi V."/>
            <person name="Fowler G."/>
            <person name="Nazareth L."/>
            <person name="Reid J."/>
            <person name="Worley K."/>
            <person name="Petrosino J."/>
            <person name="Highlander S."/>
            <person name="Gibbs R."/>
        </authorList>
    </citation>
    <scope>NUCLEOTIDE SEQUENCE [LARGE SCALE GENOMIC DNA]</scope>
    <source>
        <strain evidence="2 3">ATCC 51599</strain>
    </source>
</reference>
<dbReference type="AlphaFoldDB" id="E7RZF3"/>
<gene>
    <name evidence="2" type="ORF">HMPREF0551_2062</name>
</gene>
<keyword evidence="3" id="KW-1185">Reference proteome</keyword>
<sequence length="89" mass="9853">MPATRKDHLVKHAIDPVVARPTVGPSPILPSAPRQASHAHPKATDAHERKQAPLRRKQAPHRRCCNLQPAAHSPQPERAFISPQAYQAR</sequence>
<dbReference type="STRING" id="887898.HMPREF0551_2062"/>
<accession>E7RZF3</accession>
<proteinExistence type="predicted"/>
<dbReference type="HOGENOM" id="CLU_2450925_0_0_4"/>
<feature type="compositionally biased region" description="Basic and acidic residues" evidence="1">
    <location>
        <begin position="42"/>
        <end position="51"/>
    </location>
</feature>
<dbReference type="EMBL" id="AEQP01000022">
    <property type="protein sequence ID" value="EFV93947.1"/>
    <property type="molecule type" value="Genomic_DNA"/>
</dbReference>
<feature type="compositionally biased region" description="Basic residues" evidence="1">
    <location>
        <begin position="52"/>
        <end position="64"/>
    </location>
</feature>
<dbReference type="Proteomes" id="UP000011021">
    <property type="component" value="Unassembled WGS sequence"/>
</dbReference>
<feature type="region of interest" description="Disordered" evidence="1">
    <location>
        <begin position="1"/>
        <end position="89"/>
    </location>
</feature>
<name>E7RZF3_9BURK</name>
<feature type="compositionally biased region" description="Basic and acidic residues" evidence="1">
    <location>
        <begin position="1"/>
        <end position="14"/>
    </location>
</feature>
<organism evidence="2 3">
    <name type="scientific">Lautropia mirabilis ATCC 51599</name>
    <dbReference type="NCBI Taxonomy" id="887898"/>
    <lineage>
        <taxon>Bacteria</taxon>
        <taxon>Pseudomonadati</taxon>
        <taxon>Pseudomonadota</taxon>
        <taxon>Betaproteobacteria</taxon>
        <taxon>Burkholderiales</taxon>
        <taxon>Burkholderiaceae</taxon>
        <taxon>Lautropia</taxon>
    </lineage>
</organism>